<dbReference type="PANTHER" id="PTHR35092:SF1">
    <property type="entry name" value="CHLORINASE MJ1651"/>
    <property type="match status" value="1"/>
</dbReference>
<dbReference type="Gene3D" id="3.40.50.10790">
    <property type="entry name" value="S-adenosyl-l-methionine hydroxide adenosyltransferase, N-terminal"/>
    <property type="match status" value="1"/>
</dbReference>
<dbReference type="Pfam" id="PF01887">
    <property type="entry name" value="SAM_HAT_N"/>
    <property type="match status" value="1"/>
</dbReference>
<evidence type="ECO:0000256" key="1">
    <source>
        <dbReference type="ARBA" id="ARBA00022691"/>
    </source>
</evidence>
<keyword evidence="1" id="KW-0949">S-adenosyl-L-methionine</keyword>
<name>A0A6J4NWF9_9ACTN</name>
<feature type="domain" description="S-adenosyl-l-methionine hydroxide adenosyltransferase C-terminal" evidence="4">
    <location>
        <begin position="175"/>
        <end position="259"/>
    </location>
</feature>
<feature type="domain" description="S-adenosyl-l-methionine hydroxide adenosyltransferase N-terminal" evidence="3">
    <location>
        <begin position="4"/>
        <end position="151"/>
    </location>
</feature>
<dbReference type="Pfam" id="PF20257">
    <property type="entry name" value="SAM_HAT_C"/>
    <property type="match status" value="1"/>
</dbReference>
<dbReference type="InterPro" id="IPR046469">
    <property type="entry name" value="SAM_HAT_N"/>
</dbReference>
<proteinExistence type="inferred from homology"/>
<dbReference type="SUPFAM" id="SSF102522">
    <property type="entry name" value="Bacterial fluorinating enzyme, N-terminal domain"/>
    <property type="match status" value="1"/>
</dbReference>
<evidence type="ECO:0000259" key="4">
    <source>
        <dbReference type="Pfam" id="PF20257"/>
    </source>
</evidence>
<comment type="similarity">
    <text evidence="2">Belongs to the SAM hydrolase / SAM-dependent halogenase family.</text>
</comment>
<evidence type="ECO:0000256" key="2">
    <source>
        <dbReference type="ARBA" id="ARBA00024035"/>
    </source>
</evidence>
<evidence type="ECO:0000313" key="5">
    <source>
        <dbReference type="EMBL" id="CAA9395665.1"/>
    </source>
</evidence>
<evidence type="ECO:0000259" key="3">
    <source>
        <dbReference type="Pfam" id="PF01887"/>
    </source>
</evidence>
<accession>A0A6J4NWF9</accession>
<dbReference type="Gene3D" id="2.40.30.90">
    <property type="entry name" value="Bacterial fluorinating enzyme like"/>
    <property type="match status" value="1"/>
</dbReference>
<dbReference type="InterPro" id="IPR023227">
    <property type="entry name" value="SAM_OH_AdoTrfase_C_sf"/>
</dbReference>
<gene>
    <name evidence="5" type="ORF">AVDCRST_MAG03-896</name>
</gene>
<dbReference type="PANTHER" id="PTHR35092">
    <property type="entry name" value="CHLORINASE MJ1651"/>
    <property type="match status" value="1"/>
</dbReference>
<dbReference type="EMBL" id="CADCUT010000052">
    <property type="protein sequence ID" value="CAA9395665.1"/>
    <property type="molecule type" value="Genomic_DNA"/>
</dbReference>
<dbReference type="PIRSF" id="PIRSF006779">
    <property type="entry name" value="UCP006779"/>
    <property type="match status" value="1"/>
</dbReference>
<reference evidence="5" key="1">
    <citation type="submission" date="2020-02" db="EMBL/GenBank/DDBJ databases">
        <authorList>
            <person name="Meier V. D."/>
        </authorList>
    </citation>
    <scope>NUCLEOTIDE SEQUENCE</scope>
    <source>
        <strain evidence="5">AVDCRST_MAG03</strain>
    </source>
</reference>
<dbReference type="InterPro" id="IPR046470">
    <property type="entry name" value="SAM_HAT_C"/>
</dbReference>
<evidence type="ECO:0008006" key="6">
    <source>
        <dbReference type="Google" id="ProtNLM"/>
    </source>
</evidence>
<dbReference type="SUPFAM" id="SSF101852">
    <property type="entry name" value="Bacterial fluorinating enzyme, C-terminal domain"/>
    <property type="match status" value="1"/>
</dbReference>
<protein>
    <recommendedName>
        <fullName evidence="6">Adenosyl-chloride synthase</fullName>
    </recommendedName>
</protein>
<dbReference type="AlphaFoldDB" id="A0A6J4NWF9"/>
<dbReference type="InterPro" id="IPR023228">
    <property type="entry name" value="SAM_OH_AdoTrfase_N_sf"/>
</dbReference>
<organism evidence="5">
    <name type="scientific">uncultured Rubrobacteraceae bacterium</name>
    <dbReference type="NCBI Taxonomy" id="349277"/>
    <lineage>
        <taxon>Bacteria</taxon>
        <taxon>Bacillati</taxon>
        <taxon>Actinomycetota</taxon>
        <taxon>Rubrobacteria</taxon>
        <taxon>Rubrobacterales</taxon>
        <taxon>Rubrobacteraceae</taxon>
        <taxon>environmental samples</taxon>
    </lineage>
</organism>
<sequence>MRPVCFLSDFGLADDFVGTCKGVMLGVAPGLTIVDLTHDVPGFAVEAGAEILEHATRYMPEGCVYLAIVDPGVGTERRELALRTERDALLVGPDNGLLVRAADSLGGIAEAVVIDNPDYHVHPVSNTFHGRDVFAPAAAHLATGTPLARLGAGVSLDSLVRPEEPAGSDGTLEPRIISIDRFGNARLSLPYDDLGLEYGDWLRIDAGDGHMSVRYVETFGASKAGELILVPDSHWRLSLSINRGSASQALALKLGDRVRLLRAEAPDAAGA</sequence>
<dbReference type="InterPro" id="IPR002747">
    <property type="entry name" value="SAM_OH_AdoTrfase"/>
</dbReference>